<evidence type="ECO:0000256" key="2">
    <source>
        <dbReference type="ARBA" id="ARBA00008312"/>
    </source>
</evidence>
<gene>
    <name evidence="13" type="ORF">B0J11DRAFT_525522</name>
</gene>
<dbReference type="SUPFAM" id="SSF51971">
    <property type="entry name" value="Nucleotide-binding domain"/>
    <property type="match status" value="1"/>
</dbReference>
<evidence type="ECO:0000256" key="4">
    <source>
        <dbReference type="ARBA" id="ARBA00022827"/>
    </source>
</evidence>
<dbReference type="EMBL" id="JAGMWT010000005">
    <property type="protein sequence ID" value="KAH7128693.1"/>
    <property type="molecule type" value="Genomic_DNA"/>
</dbReference>
<dbReference type="OrthoDB" id="333024at2759"/>
<evidence type="ECO:0000256" key="9">
    <source>
        <dbReference type="PIRSR" id="PIRSR000362-1"/>
    </source>
</evidence>
<feature type="binding site" evidence="10">
    <location>
        <position position="460"/>
    </location>
    <ligand>
        <name>NADP(+)</name>
        <dbReference type="ChEBI" id="CHEBI:58349"/>
    </ligand>
</feature>
<dbReference type="InterPro" id="IPR021163">
    <property type="entry name" value="Ferredox_Rdtase_adrenod"/>
</dbReference>
<keyword evidence="6 8" id="KW-0560">Oxidoreductase</keyword>
<dbReference type="Proteomes" id="UP000700596">
    <property type="component" value="Unassembled WGS sequence"/>
</dbReference>
<feature type="binding site" evidence="9">
    <location>
        <position position="95"/>
    </location>
    <ligand>
        <name>FAD</name>
        <dbReference type="ChEBI" id="CHEBI:57692"/>
    </ligand>
</feature>
<evidence type="ECO:0000256" key="5">
    <source>
        <dbReference type="ARBA" id="ARBA00022857"/>
    </source>
</evidence>
<dbReference type="InterPro" id="IPR055275">
    <property type="entry name" value="Ferredox_Rdtase"/>
</dbReference>
<feature type="binding site" evidence="9">
    <location>
        <begin position="460"/>
        <end position="462"/>
    </location>
    <ligand>
        <name>FAD</name>
        <dbReference type="ChEBI" id="CHEBI:57692"/>
    </ligand>
</feature>
<keyword evidence="4 8" id="KW-0274">FAD</keyword>
<organism evidence="13 14">
    <name type="scientific">Dendryphion nanum</name>
    <dbReference type="NCBI Taxonomy" id="256645"/>
    <lineage>
        <taxon>Eukaryota</taxon>
        <taxon>Fungi</taxon>
        <taxon>Dikarya</taxon>
        <taxon>Ascomycota</taxon>
        <taxon>Pezizomycotina</taxon>
        <taxon>Dothideomycetes</taxon>
        <taxon>Pleosporomycetidae</taxon>
        <taxon>Pleosporales</taxon>
        <taxon>Torulaceae</taxon>
        <taxon>Dendryphion</taxon>
    </lineage>
</organism>
<comment type="similarity">
    <text evidence="2 8">Belongs to the ferredoxin--NADP reductase type 1 family.</text>
</comment>
<dbReference type="PRINTS" id="PR00419">
    <property type="entry name" value="ADXRDTASE"/>
</dbReference>
<feature type="binding site" evidence="9">
    <location>
        <position position="124"/>
    </location>
    <ligand>
        <name>FAD</name>
        <dbReference type="ChEBI" id="CHEBI:57692"/>
    </ligand>
</feature>
<evidence type="ECO:0000259" key="12">
    <source>
        <dbReference type="Pfam" id="PF07992"/>
    </source>
</evidence>
<evidence type="ECO:0000313" key="14">
    <source>
        <dbReference type="Proteomes" id="UP000700596"/>
    </source>
</evidence>
<keyword evidence="5 8" id="KW-0521">NADP</keyword>
<feature type="binding site" evidence="10">
    <location>
        <begin position="276"/>
        <end position="277"/>
    </location>
    <ligand>
        <name>NADP(+)</name>
        <dbReference type="ChEBI" id="CHEBI:58349"/>
    </ligand>
</feature>
<feature type="binding site" evidence="9">
    <location>
        <position position="160"/>
    </location>
    <ligand>
        <name>FAD</name>
        <dbReference type="ChEBI" id="CHEBI:57692"/>
    </ligand>
</feature>
<name>A0A9P9E0L7_9PLEO</name>
<protein>
    <recommendedName>
        <fullName evidence="8">NADPH:adrenodoxin oxidoreductase, mitochondrial</fullName>
        <ecNumber evidence="8">1.18.1.6</ecNumber>
    </recommendedName>
</protein>
<dbReference type="Gene3D" id="3.50.50.60">
    <property type="entry name" value="FAD/NAD(P)-binding domain"/>
    <property type="match status" value="1"/>
</dbReference>
<feature type="region of interest" description="Disordered" evidence="11">
    <location>
        <begin position="366"/>
        <end position="386"/>
    </location>
</feature>
<accession>A0A9P9E0L7</accession>
<dbReference type="Gene3D" id="3.40.50.720">
    <property type="entry name" value="NAD(P)-binding Rossmann-like Domain"/>
    <property type="match status" value="1"/>
</dbReference>
<evidence type="ECO:0000256" key="1">
    <source>
        <dbReference type="ARBA" id="ARBA00001974"/>
    </source>
</evidence>
<dbReference type="Pfam" id="PF07992">
    <property type="entry name" value="Pyr_redox_2"/>
    <property type="match status" value="1"/>
</dbReference>
<dbReference type="PIRSF" id="PIRSF000362">
    <property type="entry name" value="FNR"/>
    <property type="match status" value="1"/>
</dbReference>
<comment type="subcellular location">
    <subcellularLocation>
        <location evidence="8">Mitochondrion</location>
    </subcellularLocation>
</comment>
<comment type="catalytic activity">
    <reaction evidence="7 8">
        <text>2 reduced [adrenodoxin] + NADP(+) + H(+) = 2 oxidized [adrenodoxin] + NADPH</text>
        <dbReference type="Rhea" id="RHEA:42312"/>
        <dbReference type="Rhea" id="RHEA-COMP:9998"/>
        <dbReference type="Rhea" id="RHEA-COMP:9999"/>
        <dbReference type="ChEBI" id="CHEBI:15378"/>
        <dbReference type="ChEBI" id="CHEBI:33737"/>
        <dbReference type="ChEBI" id="CHEBI:33738"/>
        <dbReference type="ChEBI" id="CHEBI:57783"/>
        <dbReference type="ChEBI" id="CHEBI:58349"/>
        <dbReference type="EC" id="1.18.1.6"/>
    </reaction>
</comment>
<dbReference type="GO" id="GO:0005739">
    <property type="term" value="C:mitochondrion"/>
    <property type="evidence" value="ECO:0007669"/>
    <property type="project" value="UniProtKB-SubCell"/>
</dbReference>
<sequence>MHFSTRLAQGPYVCANCTRRLLTLSNRRSIAIDIEGHRRGISTAPTAPKRFPHLRLATTPLAKTWIAHPSYFRNGYSTSAPSNNFRVAIIGSGPAGFYTAHRLLHKIQYAEVDMYEQLPVPYGLVRFGVAPDHPDVKNVQHTFEKVADSPRFHYWGNVRVGHDIGLARMKPHYDAILFSYGASEDRKLGIPGENLPGVYSAREFVGWYNGLPQFQNLEPNLQTGDQAIVIGQGNVALDVARILLTPVDVLRKTDITEQAIETLKRNTIKHVKVVGRRGPLQASFTVKEARELMNIPDVAFHPIDRSLFPENIKKLPRVPKRKTDVLLKGTLTSPSSTPKSWTLSFFEAPQKMHGDNHLSAITFANQSLSSPDPTDPRASVSPTGDSTTYDTSLAFRSVGYKSAALPGLSDLGVPFDSKLGIIPNDAYGRVMSPSHGPGGLTAGHVPGLYCAGWVKRGPTGVIASTMDDAFMSADVIVEDWDSKVPFLNTERGEQKSTGLGFAGVKEEILAKGVRPLGWEDWKRIDEAERKRGLELGKEREKFGSVEEMLGVLDA</sequence>
<keyword evidence="14" id="KW-1185">Reference proteome</keyword>
<evidence type="ECO:0000256" key="3">
    <source>
        <dbReference type="ARBA" id="ARBA00022630"/>
    </source>
</evidence>
<evidence type="ECO:0000256" key="11">
    <source>
        <dbReference type="SAM" id="MobiDB-lite"/>
    </source>
</evidence>
<comment type="cofactor">
    <cofactor evidence="1 8 9">
        <name>FAD</name>
        <dbReference type="ChEBI" id="CHEBI:57692"/>
    </cofactor>
</comment>
<feature type="domain" description="FAD/NAD(P)-binding" evidence="12">
    <location>
        <begin position="85"/>
        <end position="243"/>
    </location>
</feature>
<dbReference type="InterPro" id="IPR036188">
    <property type="entry name" value="FAD/NAD-bd_sf"/>
</dbReference>
<feature type="binding site" evidence="10">
    <location>
        <begin position="232"/>
        <end position="235"/>
    </location>
    <ligand>
        <name>NADP(+)</name>
        <dbReference type="ChEBI" id="CHEBI:58349"/>
    </ligand>
</feature>
<feature type="binding site" evidence="9">
    <location>
        <position position="116"/>
    </location>
    <ligand>
        <name>FAD</name>
        <dbReference type="ChEBI" id="CHEBI:57692"/>
    </ligand>
</feature>
<dbReference type="PANTHER" id="PTHR48467">
    <property type="entry name" value="GLUTAMATE SYNTHASE 1 [NADH], CHLOROPLASTIC-LIKE"/>
    <property type="match status" value="1"/>
</dbReference>
<proteinExistence type="inferred from homology"/>
<evidence type="ECO:0000256" key="7">
    <source>
        <dbReference type="ARBA" id="ARBA00048933"/>
    </source>
</evidence>
<dbReference type="InterPro" id="IPR023753">
    <property type="entry name" value="FAD/NAD-binding_dom"/>
</dbReference>
<keyword evidence="8" id="KW-0496">Mitochondrion</keyword>
<dbReference type="AlphaFoldDB" id="A0A9P9E0L7"/>
<feature type="binding site" evidence="10">
    <location>
        <position position="288"/>
    </location>
    <ligand>
        <name>NADP(+)</name>
        <dbReference type="ChEBI" id="CHEBI:58349"/>
    </ligand>
</feature>
<evidence type="ECO:0000256" key="8">
    <source>
        <dbReference type="PIRNR" id="PIRNR000362"/>
    </source>
</evidence>
<reference evidence="13" key="1">
    <citation type="journal article" date="2021" name="Nat. Commun.">
        <title>Genetic determinants of endophytism in the Arabidopsis root mycobiome.</title>
        <authorList>
            <person name="Mesny F."/>
            <person name="Miyauchi S."/>
            <person name="Thiergart T."/>
            <person name="Pickel B."/>
            <person name="Atanasova L."/>
            <person name="Karlsson M."/>
            <person name="Huettel B."/>
            <person name="Barry K.W."/>
            <person name="Haridas S."/>
            <person name="Chen C."/>
            <person name="Bauer D."/>
            <person name="Andreopoulos W."/>
            <person name="Pangilinan J."/>
            <person name="LaButti K."/>
            <person name="Riley R."/>
            <person name="Lipzen A."/>
            <person name="Clum A."/>
            <person name="Drula E."/>
            <person name="Henrissat B."/>
            <person name="Kohler A."/>
            <person name="Grigoriev I.V."/>
            <person name="Martin F.M."/>
            <person name="Hacquard S."/>
        </authorList>
    </citation>
    <scope>NUCLEOTIDE SEQUENCE</scope>
    <source>
        <strain evidence="13">MPI-CAGE-CH-0243</strain>
    </source>
</reference>
<keyword evidence="3 8" id="KW-0285">Flavoprotein</keyword>
<evidence type="ECO:0000256" key="10">
    <source>
        <dbReference type="PIRSR" id="PIRSR000362-2"/>
    </source>
</evidence>
<evidence type="ECO:0000256" key="6">
    <source>
        <dbReference type="ARBA" id="ARBA00023002"/>
    </source>
</evidence>
<dbReference type="GO" id="GO:0016491">
    <property type="term" value="F:oxidoreductase activity"/>
    <property type="evidence" value="ECO:0007669"/>
    <property type="project" value="UniProtKB-KW"/>
</dbReference>
<feature type="binding site" evidence="9">
    <location>
        <position position="453"/>
    </location>
    <ligand>
        <name>FAD</name>
        <dbReference type="ChEBI" id="CHEBI:57692"/>
    </ligand>
</feature>
<dbReference type="EC" id="1.18.1.6" evidence="8"/>
<comment type="caution">
    <text evidence="13">The sequence shown here is derived from an EMBL/GenBank/DDBJ whole genome shotgun (WGS) entry which is preliminary data.</text>
</comment>
<evidence type="ECO:0000313" key="13">
    <source>
        <dbReference type="EMBL" id="KAH7128693.1"/>
    </source>
</evidence>
<dbReference type="PANTHER" id="PTHR48467:SF1">
    <property type="entry name" value="GLUTAMATE SYNTHASE 1 [NADH], CHLOROPLASTIC-LIKE"/>
    <property type="match status" value="1"/>
</dbReference>